<dbReference type="Proteomes" id="UP000269945">
    <property type="component" value="Unassembled WGS sequence"/>
</dbReference>
<comment type="caution">
    <text evidence="2">The sequence shown here is derived from an EMBL/GenBank/DDBJ whole genome shotgun (WGS) entry which is preliminary data.</text>
</comment>
<feature type="compositionally biased region" description="Basic residues" evidence="1">
    <location>
        <begin position="184"/>
        <end position="194"/>
    </location>
</feature>
<feature type="compositionally biased region" description="Pro residues" evidence="1">
    <location>
        <begin position="1"/>
        <end position="11"/>
    </location>
</feature>
<evidence type="ECO:0000313" key="2">
    <source>
        <dbReference type="EMBL" id="VCX42256.1"/>
    </source>
</evidence>
<dbReference type="EMBL" id="CYRY02046521">
    <property type="protein sequence ID" value="VCX42256.1"/>
    <property type="molecule type" value="Genomic_DNA"/>
</dbReference>
<feature type="region of interest" description="Disordered" evidence="1">
    <location>
        <begin position="1"/>
        <end position="54"/>
    </location>
</feature>
<feature type="compositionally biased region" description="Low complexity" evidence="1">
    <location>
        <begin position="213"/>
        <end position="229"/>
    </location>
</feature>
<feature type="region of interest" description="Disordered" evidence="1">
    <location>
        <begin position="272"/>
        <end position="304"/>
    </location>
</feature>
<feature type="region of interest" description="Disordered" evidence="1">
    <location>
        <begin position="125"/>
        <end position="163"/>
    </location>
</feature>
<organism evidence="2 3">
    <name type="scientific">Gulo gulo</name>
    <name type="common">Wolverine</name>
    <name type="synonym">Gluton</name>
    <dbReference type="NCBI Taxonomy" id="48420"/>
    <lineage>
        <taxon>Eukaryota</taxon>
        <taxon>Metazoa</taxon>
        <taxon>Chordata</taxon>
        <taxon>Craniata</taxon>
        <taxon>Vertebrata</taxon>
        <taxon>Euteleostomi</taxon>
        <taxon>Mammalia</taxon>
        <taxon>Eutheria</taxon>
        <taxon>Laurasiatheria</taxon>
        <taxon>Carnivora</taxon>
        <taxon>Caniformia</taxon>
        <taxon>Musteloidea</taxon>
        <taxon>Mustelidae</taxon>
        <taxon>Guloninae</taxon>
        <taxon>Gulo</taxon>
    </lineage>
</organism>
<feature type="compositionally biased region" description="Low complexity" evidence="1">
    <location>
        <begin position="282"/>
        <end position="303"/>
    </location>
</feature>
<name>A0A9X9QAP9_GULGU</name>
<protein>
    <submittedName>
        <fullName evidence="2">Uncharacterized protein</fullName>
    </submittedName>
</protein>
<reference evidence="2 3" key="1">
    <citation type="submission" date="2018-10" db="EMBL/GenBank/DDBJ databases">
        <authorList>
            <person name="Ekblom R."/>
            <person name="Jareborg N."/>
        </authorList>
    </citation>
    <scope>NUCLEOTIDE SEQUENCE [LARGE SCALE GENOMIC DNA]</scope>
    <source>
        <tissue evidence="2">Muscle</tissue>
    </source>
</reference>
<feature type="compositionally biased region" description="Polar residues" evidence="1">
    <location>
        <begin position="19"/>
        <end position="31"/>
    </location>
</feature>
<feature type="compositionally biased region" description="Gly residues" evidence="1">
    <location>
        <begin position="138"/>
        <end position="148"/>
    </location>
</feature>
<evidence type="ECO:0000256" key="1">
    <source>
        <dbReference type="SAM" id="MobiDB-lite"/>
    </source>
</evidence>
<accession>A0A9X9QAP9</accession>
<feature type="region of interest" description="Disordered" evidence="1">
    <location>
        <begin position="184"/>
        <end position="258"/>
    </location>
</feature>
<keyword evidence="3" id="KW-1185">Reference proteome</keyword>
<dbReference type="AlphaFoldDB" id="A0A9X9QAP9"/>
<proteinExistence type="predicted"/>
<feature type="compositionally biased region" description="Basic residues" evidence="1">
    <location>
        <begin position="230"/>
        <end position="256"/>
    </location>
</feature>
<evidence type="ECO:0000313" key="3">
    <source>
        <dbReference type="Proteomes" id="UP000269945"/>
    </source>
</evidence>
<feature type="region of interest" description="Disordered" evidence="1">
    <location>
        <begin position="73"/>
        <end position="98"/>
    </location>
</feature>
<feature type="compositionally biased region" description="Pro residues" evidence="1">
    <location>
        <begin position="32"/>
        <end position="44"/>
    </location>
</feature>
<sequence length="362" mass="38581">MTSSPLAPPAPSRAGRVTSPHSHVITIQTNNSPPPARPLLPAPPRPERRHINRFPAGRARCEGRRAVIGVTGAGGAVGGAAKKPRRPRAPRDASLTQSKRSLGFGAGRTRVGLFLESRCPALGFRGQKSTANRHAGGARAGHGHGSGLPGRRRPADAASGARRAVPAAGLPLLLRFQRRAHRRLGQRALQHHRAAPGQGRHGSGAHRAQRRTAGPPSGGRLPRRGAAGRAQRRPGRRQERRHLGLGRRRALPRGARHTGLLPQRYALGEALAPHAPTPATPPCRGTPGPRPLRAAPPGARGRPSPIPGTCRWLCLALRTKTLPGPLRGKLQPWLARGWLDEGALFPTILMETSMSLCLPRRI</sequence>
<gene>
    <name evidence="2" type="ORF">BN2614_LOCUS1</name>
</gene>